<accession>A0A4R4DYK4</accession>
<dbReference type="Proteomes" id="UP000295164">
    <property type="component" value="Unassembled WGS sequence"/>
</dbReference>
<dbReference type="PANTHER" id="PTHR33360">
    <property type="entry name" value="TRANSPOSASE FOR INSERTION SEQUENCE ELEMENT IS200"/>
    <property type="match status" value="1"/>
</dbReference>
<protein>
    <submittedName>
        <fullName evidence="2">Transposase</fullName>
    </submittedName>
</protein>
<organism evidence="2 3">
    <name type="scientific">Flaviaesturariibacter aridisoli</name>
    <dbReference type="NCBI Taxonomy" id="2545761"/>
    <lineage>
        <taxon>Bacteria</taxon>
        <taxon>Pseudomonadati</taxon>
        <taxon>Bacteroidota</taxon>
        <taxon>Chitinophagia</taxon>
        <taxon>Chitinophagales</taxon>
        <taxon>Chitinophagaceae</taxon>
        <taxon>Flaviaestuariibacter</taxon>
    </lineage>
</organism>
<evidence type="ECO:0000259" key="1">
    <source>
        <dbReference type="SMART" id="SM01321"/>
    </source>
</evidence>
<dbReference type="AlphaFoldDB" id="A0A4R4DYK4"/>
<proteinExistence type="predicted"/>
<dbReference type="OrthoDB" id="9797997at2"/>
<dbReference type="RefSeq" id="WP_131852680.1">
    <property type="nucleotide sequence ID" value="NZ_SKFH01000024.1"/>
</dbReference>
<dbReference type="Gene3D" id="3.30.70.1290">
    <property type="entry name" value="Transposase IS200-like"/>
    <property type="match status" value="1"/>
</dbReference>
<dbReference type="InterPro" id="IPR036515">
    <property type="entry name" value="Transposase_17_sf"/>
</dbReference>
<dbReference type="PANTHER" id="PTHR33360:SF2">
    <property type="entry name" value="TRANSPOSASE FOR INSERTION SEQUENCE ELEMENT IS200"/>
    <property type="match status" value="1"/>
</dbReference>
<dbReference type="InterPro" id="IPR002686">
    <property type="entry name" value="Transposase_17"/>
</dbReference>
<dbReference type="SUPFAM" id="SSF143422">
    <property type="entry name" value="Transposase IS200-like"/>
    <property type="match status" value="1"/>
</dbReference>
<dbReference type="GO" id="GO:0004803">
    <property type="term" value="F:transposase activity"/>
    <property type="evidence" value="ECO:0007669"/>
    <property type="project" value="InterPro"/>
</dbReference>
<evidence type="ECO:0000313" key="2">
    <source>
        <dbReference type="EMBL" id="TCZ68862.1"/>
    </source>
</evidence>
<dbReference type="GO" id="GO:0006313">
    <property type="term" value="P:DNA transposition"/>
    <property type="evidence" value="ECO:0007669"/>
    <property type="project" value="InterPro"/>
</dbReference>
<sequence length="153" mass="17975">MANTFRQSAVHTVFAPRYRQALILPAFREPVQRYMTGMIKGKEHLPMAIYAMPDHVHLLMAISMNREPRKILQVLKAESSKWINEQGFLQHKFEWQRGYGWFHVHAGGIDAVAGYIRQQPEQHRKISFLEEYTGLLDENGIDYDPRYLFTEPE</sequence>
<evidence type="ECO:0000313" key="3">
    <source>
        <dbReference type="Proteomes" id="UP000295164"/>
    </source>
</evidence>
<dbReference type="EMBL" id="SKFH01000024">
    <property type="protein sequence ID" value="TCZ68862.1"/>
    <property type="molecule type" value="Genomic_DNA"/>
</dbReference>
<dbReference type="SMART" id="SM01321">
    <property type="entry name" value="Y1_Tnp"/>
    <property type="match status" value="1"/>
</dbReference>
<keyword evidence="3" id="KW-1185">Reference proteome</keyword>
<gene>
    <name evidence="2" type="ORF">E0486_13365</name>
</gene>
<comment type="caution">
    <text evidence="2">The sequence shown here is derived from an EMBL/GenBank/DDBJ whole genome shotgun (WGS) entry which is preliminary data.</text>
</comment>
<dbReference type="GO" id="GO:0003677">
    <property type="term" value="F:DNA binding"/>
    <property type="evidence" value="ECO:0007669"/>
    <property type="project" value="InterPro"/>
</dbReference>
<reference evidence="2 3" key="1">
    <citation type="submission" date="2019-03" db="EMBL/GenBank/DDBJ databases">
        <authorList>
            <person name="Kim M.K.M."/>
        </authorList>
    </citation>
    <scope>NUCLEOTIDE SEQUENCE [LARGE SCALE GENOMIC DNA]</scope>
    <source>
        <strain evidence="2 3">17J68-15</strain>
    </source>
</reference>
<dbReference type="Pfam" id="PF01797">
    <property type="entry name" value="Y1_Tnp"/>
    <property type="match status" value="1"/>
</dbReference>
<feature type="domain" description="Transposase IS200-like" evidence="1">
    <location>
        <begin position="5"/>
        <end position="119"/>
    </location>
</feature>
<name>A0A4R4DYK4_9BACT</name>